<sequence length="161" mass="17692">MTFRITFAVLAALAAVALPQCAVATDWRVGDNSGWTINEVNYTKWAEDKVFKVGDKLIFSYDPENHNVFKVDQHDFQTCTVPVSGGLTTGHDVITLATPGKKWYICGKGTHCSEFQQKLVINVVGDPLTAPAPAPDKSRSSRLILGAEYLFMMAVASVFFF</sequence>
<dbReference type="PANTHER" id="PTHR33021:SF533">
    <property type="entry name" value="PHYTOCYANIN DOMAIN-CONTAINING PROTEIN"/>
    <property type="match status" value="1"/>
</dbReference>
<dbReference type="CDD" id="cd04216">
    <property type="entry name" value="Phytocyanin"/>
    <property type="match status" value="1"/>
</dbReference>
<name>A0A7N0SYQ9_KALFE</name>
<dbReference type="Gramene" id="Kaladp0015s0003.1.v1.1">
    <property type="protein sequence ID" value="Kaladp0015s0003.1.v1.1"/>
    <property type="gene ID" value="Kaladp0015s0003.v1.1"/>
</dbReference>
<dbReference type="InterPro" id="IPR003245">
    <property type="entry name" value="Phytocyanin_dom"/>
</dbReference>
<dbReference type="AlphaFoldDB" id="A0A7N0SYQ9"/>
<evidence type="ECO:0000256" key="3">
    <source>
        <dbReference type="ARBA" id="ARBA00022692"/>
    </source>
</evidence>
<dbReference type="GO" id="GO:0005886">
    <property type="term" value="C:plasma membrane"/>
    <property type="evidence" value="ECO:0007669"/>
    <property type="project" value="TreeGrafter"/>
</dbReference>
<evidence type="ECO:0000256" key="7">
    <source>
        <dbReference type="ARBA" id="ARBA00022989"/>
    </source>
</evidence>
<dbReference type="PANTHER" id="PTHR33021">
    <property type="entry name" value="BLUE COPPER PROTEIN"/>
    <property type="match status" value="1"/>
</dbReference>
<evidence type="ECO:0000256" key="2">
    <source>
        <dbReference type="ARBA" id="ARBA00022448"/>
    </source>
</evidence>
<evidence type="ECO:0000256" key="8">
    <source>
        <dbReference type="ARBA" id="ARBA00023008"/>
    </source>
</evidence>
<dbReference type="FunFam" id="2.60.40.420:FF:000067">
    <property type="entry name" value="Cupredoxin superfamily protein"/>
    <property type="match status" value="1"/>
</dbReference>
<evidence type="ECO:0000313" key="15">
    <source>
        <dbReference type="Proteomes" id="UP000594263"/>
    </source>
</evidence>
<keyword evidence="8" id="KW-0186">Copper</keyword>
<dbReference type="SUPFAM" id="SSF49503">
    <property type="entry name" value="Cupredoxins"/>
    <property type="match status" value="1"/>
</dbReference>
<keyword evidence="9" id="KW-0472">Membrane</keyword>
<evidence type="ECO:0000256" key="4">
    <source>
        <dbReference type="ARBA" id="ARBA00022723"/>
    </source>
</evidence>
<dbReference type="InterPro" id="IPR008972">
    <property type="entry name" value="Cupredoxin"/>
</dbReference>
<keyword evidence="7" id="KW-1133">Transmembrane helix</keyword>
<dbReference type="GO" id="GO:0046872">
    <property type="term" value="F:metal ion binding"/>
    <property type="evidence" value="ECO:0007669"/>
    <property type="project" value="UniProtKB-KW"/>
</dbReference>
<feature type="signal peptide" evidence="12">
    <location>
        <begin position="1"/>
        <end position="24"/>
    </location>
</feature>
<keyword evidence="6" id="KW-0249">Electron transport</keyword>
<accession>A0A7N0SYQ9</accession>
<keyword evidence="11" id="KW-0325">Glycoprotein</keyword>
<comment type="subcellular location">
    <subcellularLocation>
        <location evidence="1">Membrane</location>
        <topology evidence="1">Single-pass type I membrane protein</topology>
    </subcellularLocation>
</comment>
<keyword evidence="15" id="KW-1185">Reference proteome</keyword>
<dbReference type="GO" id="GO:0009610">
    <property type="term" value="P:response to symbiotic fungus"/>
    <property type="evidence" value="ECO:0007669"/>
    <property type="project" value="UniProtKB-ARBA"/>
</dbReference>
<evidence type="ECO:0000256" key="1">
    <source>
        <dbReference type="ARBA" id="ARBA00004479"/>
    </source>
</evidence>
<keyword evidence="2" id="KW-0813">Transport</keyword>
<dbReference type="OMA" id="AFKYSAN"/>
<proteinExistence type="predicted"/>
<feature type="chain" id="PRO_5029491156" description="Phytocyanin domain-containing protein" evidence="12">
    <location>
        <begin position="25"/>
        <end position="161"/>
    </location>
</feature>
<dbReference type="InterPro" id="IPR039391">
    <property type="entry name" value="Phytocyanin-like"/>
</dbReference>
<evidence type="ECO:0000256" key="10">
    <source>
        <dbReference type="ARBA" id="ARBA00023157"/>
    </source>
</evidence>
<evidence type="ECO:0000256" key="11">
    <source>
        <dbReference type="ARBA" id="ARBA00023180"/>
    </source>
</evidence>
<organism evidence="14 15">
    <name type="scientific">Kalanchoe fedtschenkoi</name>
    <name type="common">Lavender scallops</name>
    <name type="synonym">South American air plant</name>
    <dbReference type="NCBI Taxonomy" id="63787"/>
    <lineage>
        <taxon>Eukaryota</taxon>
        <taxon>Viridiplantae</taxon>
        <taxon>Streptophyta</taxon>
        <taxon>Embryophyta</taxon>
        <taxon>Tracheophyta</taxon>
        <taxon>Spermatophyta</taxon>
        <taxon>Magnoliopsida</taxon>
        <taxon>eudicotyledons</taxon>
        <taxon>Gunneridae</taxon>
        <taxon>Pentapetalae</taxon>
        <taxon>Saxifragales</taxon>
        <taxon>Crassulaceae</taxon>
        <taxon>Kalanchoe</taxon>
    </lineage>
</organism>
<dbReference type="PROSITE" id="PS51485">
    <property type="entry name" value="PHYTOCYANIN"/>
    <property type="match status" value="1"/>
</dbReference>
<feature type="domain" description="Phytocyanin" evidence="13">
    <location>
        <begin position="25"/>
        <end position="125"/>
    </location>
</feature>
<evidence type="ECO:0000256" key="9">
    <source>
        <dbReference type="ARBA" id="ARBA00023136"/>
    </source>
</evidence>
<dbReference type="Proteomes" id="UP000594263">
    <property type="component" value="Unplaced"/>
</dbReference>
<evidence type="ECO:0000256" key="5">
    <source>
        <dbReference type="ARBA" id="ARBA00022729"/>
    </source>
</evidence>
<evidence type="ECO:0000256" key="6">
    <source>
        <dbReference type="ARBA" id="ARBA00022982"/>
    </source>
</evidence>
<dbReference type="EnsemblPlants" id="Kaladp0015s0003.1.v1.1">
    <property type="protein sequence ID" value="Kaladp0015s0003.1.v1.1"/>
    <property type="gene ID" value="Kaladp0015s0003.v1.1"/>
</dbReference>
<dbReference type="GO" id="GO:0009055">
    <property type="term" value="F:electron transfer activity"/>
    <property type="evidence" value="ECO:0007669"/>
    <property type="project" value="InterPro"/>
</dbReference>
<dbReference type="Pfam" id="PF02298">
    <property type="entry name" value="Cu_bind_like"/>
    <property type="match status" value="1"/>
</dbReference>
<reference evidence="14" key="1">
    <citation type="submission" date="2021-01" db="UniProtKB">
        <authorList>
            <consortium name="EnsemblPlants"/>
        </authorList>
    </citation>
    <scope>IDENTIFICATION</scope>
</reference>
<keyword evidence="3" id="KW-0812">Transmembrane</keyword>
<keyword evidence="10" id="KW-1015">Disulfide bond</keyword>
<protein>
    <recommendedName>
        <fullName evidence="13">Phytocyanin domain-containing protein</fullName>
    </recommendedName>
</protein>
<dbReference type="Gene3D" id="2.60.40.420">
    <property type="entry name" value="Cupredoxins - blue copper proteins"/>
    <property type="match status" value="1"/>
</dbReference>
<evidence type="ECO:0000259" key="13">
    <source>
        <dbReference type="PROSITE" id="PS51485"/>
    </source>
</evidence>
<evidence type="ECO:0000256" key="12">
    <source>
        <dbReference type="SAM" id="SignalP"/>
    </source>
</evidence>
<keyword evidence="4" id="KW-0479">Metal-binding</keyword>
<evidence type="ECO:0000313" key="14">
    <source>
        <dbReference type="EnsemblPlants" id="Kaladp0015s0003.1.v1.1"/>
    </source>
</evidence>
<keyword evidence="5 12" id="KW-0732">Signal</keyword>